<protein>
    <submittedName>
        <fullName evidence="3">Uncharacterized protein</fullName>
    </submittedName>
</protein>
<accession>A0A075G8C7</accession>
<dbReference type="EMBL" id="KF900530">
    <property type="protein sequence ID" value="AIE98231.1"/>
    <property type="molecule type" value="Genomic_DNA"/>
</dbReference>
<feature type="transmembrane region" description="Helical" evidence="2">
    <location>
        <begin position="6"/>
        <end position="23"/>
    </location>
</feature>
<feature type="compositionally biased region" description="Basic and acidic residues" evidence="1">
    <location>
        <begin position="30"/>
        <end position="44"/>
    </location>
</feature>
<organism evidence="3">
    <name type="scientific">uncultured marine thaumarchaeote KM3_04_H06</name>
    <dbReference type="NCBI Taxonomy" id="1455967"/>
    <lineage>
        <taxon>Archaea</taxon>
        <taxon>Nitrososphaerota</taxon>
        <taxon>environmental samples</taxon>
    </lineage>
</organism>
<keyword evidence="2" id="KW-1133">Transmembrane helix</keyword>
<evidence type="ECO:0000256" key="2">
    <source>
        <dbReference type="SAM" id="Phobius"/>
    </source>
</evidence>
<evidence type="ECO:0000313" key="3">
    <source>
        <dbReference type="EMBL" id="AIE98231.1"/>
    </source>
</evidence>
<dbReference type="AlphaFoldDB" id="A0A075G8C7"/>
<reference evidence="3" key="1">
    <citation type="journal article" date="2014" name="Genome Biol. Evol.">
        <title>Pangenome evidence for extensive interdomain horizontal transfer affecting lineage core and shell genes in uncultured planktonic thaumarchaeota and euryarchaeota.</title>
        <authorList>
            <person name="Deschamps P."/>
            <person name="Zivanovic Y."/>
            <person name="Moreira D."/>
            <person name="Rodriguez-Valera F."/>
            <person name="Lopez-Garcia P."/>
        </authorList>
    </citation>
    <scope>NUCLEOTIDE SEQUENCE</scope>
</reference>
<sequence length="105" mass="12218">METDLIITLGIFFFCGALLTFWIKKRWKKAPSEDELKAKFRDGPTSEDEIGGKWTAEPEPPEREREPEPKEKVVRVEPKVKEPEPQKPDSREFTPDEPEPEPPEK</sequence>
<feature type="region of interest" description="Disordered" evidence="1">
    <location>
        <begin position="29"/>
        <end position="105"/>
    </location>
</feature>
<evidence type="ECO:0000256" key="1">
    <source>
        <dbReference type="SAM" id="MobiDB-lite"/>
    </source>
</evidence>
<keyword evidence="2" id="KW-0812">Transmembrane</keyword>
<feature type="compositionally biased region" description="Acidic residues" evidence="1">
    <location>
        <begin position="95"/>
        <end position="105"/>
    </location>
</feature>
<name>A0A075G8C7_9ARCH</name>
<feature type="compositionally biased region" description="Basic and acidic residues" evidence="1">
    <location>
        <begin position="60"/>
        <end position="94"/>
    </location>
</feature>
<proteinExistence type="predicted"/>
<keyword evidence="2" id="KW-0472">Membrane</keyword>